<sequence>MAALKQKARLWFHESKSFATVQRRFRLEYGNFRQELHAAHIRQFQDKTSRQCRKPMRISAVGSRRLDTQPLWISIAPFARVINLFTRLQNQ</sequence>
<name>A0A4Y2TRJ9_ARAVE</name>
<accession>A0A4Y2TRJ9</accession>
<evidence type="ECO:0000313" key="2">
    <source>
        <dbReference type="Proteomes" id="UP000499080"/>
    </source>
</evidence>
<evidence type="ECO:0008006" key="3">
    <source>
        <dbReference type="Google" id="ProtNLM"/>
    </source>
</evidence>
<protein>
    <recommendedName>
        <fullName evidence="3">DUF4817 domain-containing protein</fullName>
    </recommendedName>
</protein>
<dbReference type="AlphaFoldDB" id="A0A4Y2TRJ9"/>
<organism evidence="1 2">
    <name type="scientific">Araneus ventricosus</name>
    <name type="common">Orbweaver spider</name>
    <name type="synonym">Epeira ventricosa</name>
    <dbReference type="NCBI Taxonomy" id="182803"/>
    <lineage>
        <taxon>Eukaryota</taxon>
        <taxon>Metazoa</taxon>
        <taxon>Ecdysozoa</taxon>
        <taxon>Arthropoda</taxon>
        <taxon>Chelicerata</taxon>
        <taxon>Arachnida</taxon>
        <taxon>Araneae</taxon>
        <taxon>Araneomorphae</taxon>
        <taxon>Entelegynae</taxon>
        <taxon>Araneoidea</taxon>
        <taxon>Araneidae</taxon>
        <taxon>Araneus</taxon>
    </lineage>
</organism>
<gene>
    <name evidence="1" type="ORF">AVEN_78312_1</name>
</gene>
<evidence type="ECO:0000313" key="1">
    <source>
        <dbReference type="EMBL" id="GBO03265.1"/>
    </source>
</evidence>
<comment type="caution">
    <text evidence="1">The sequence shown here is derived from an EMBL/GenBank/DDBJ whole genome shotgun (WGS) entry which is preliminary data.</text>
</comment>
<dbReference type="Proteomes" id="UP000499080">
    <property type="component" value="Unassembled WGS sequence"/>
</dbReference>
<proteinExistence type="predicted"/>
<reference evidence="1 2" key="1">
    <citation type="journal article" date="2019" name="Sci. Rep.">
        <title>Orb-weaving spider Araneus ventricosus genome elucidates the spidroin gene catalogue.</title>
        <authorList>
            <person name="Kono N."/>
            <person name="Nakamura H."/>
            <person name="Ohtoshi R."/>
            <person name="Moran D.A.P."/>
            <person name="Shinohara A."/>
            <person name="Yoshida Y."/>
            <person name="Fujiwara M."/>
            <person name="Mori M."/>
            <person name="Tomita M."/>
            <person name="Arakawa K."/>
        </authorList>
    </citation>
    <scope>NUCLEOTIDE SEQUENCE [LARGE SCALE GENOMIC DNA]</scope>
</reference>
<keyword evidence="2" id="KW-1185">Reference proteome</keyword>
<dbReference type="EMBL" id="BGPR01030639">
    <property type="protein sequence ID" value="GBO03265.1"/>
    <property type="molecule type" value="Genomic_DNA"/>
</dbReference>